<dbReference type="Proteomes" id="UP001187531">
    <property type="component" value="Unassembled WGS sequence"/>
</dbReference>
<reference evidence="2" key="1">
    <citation type="submission" date="2023-07" db="EMBL/GenBank/DDBJ databases">
        <title>Chromosome-level genome assembly of Artemia franciscana.</title>
        <authorList>
            <person name="Jo E."/>
        </authorList>
    </citation>
    <scope>NUCLEOTIDE SEQUENCE</scope>
    <source>
        <tissue evidence="2">Whole body</tissue>
    </source>
</reference>
<feature type="region of interest" description="Disordered" evidence="1">
    <location>
        <begin position="141"/>
        <end position="167"/>
    </location>
</feature>
<feature type="compositionally biased region" description="Low complexity" evidence="1">
    <location>
        <begin position="231"/>
        <end position="248"/>
    </location>
</feature>
<sequence length="324" mass="37280">MSQTPGGFEMQNITAMQQIMQRLFLQSAVAQNMQIQQKLLQKLLLLQQSASGVLPFPPLPMEPLFSGDQPYLDQFGRAKTVRTGKWRWPPEKDDGDELAANFFELNLQKQAHKKLASHRSIEEKSSNDFDIHFDSFEFTEEDMKRSNKAGKEEKRQEEKHSTPGLIRKLKLSGELRSKLEMAHSKKNSKQKQMDEDGRVLKRLKLSHGLEEDETDRVRRVSAHQILDQRPRSSSSPPNSYYSPSTTPNLEARKISESYMSRKFSSQSQLIDKSNFISLLSDSDTQMKPTKKIYFIGVLSELVSYLAIHLIFDQIVRDTEDPECL</sequence>
<comment type="caution">
    <text evidence="2">The sequence shown here is derived from an EMBL/GenBank/DDBJ whole genome shotgun (WGS) entry which is preliminary data.</text>
</comment>
<gene>
    <name evidence="2" type="ORF">QYM36_002106</name>
</gene>
<evidence type="ECO:0000256" key="1">
    <source>
        <dbReference type="SAM" id="MobiDB-lite"/>
    </source>
</evidence>
<feature type="compositionally biased region" description="Basic and acidic residues" evidence="1">
    <location>
        <begin position="141"/>
        <end position="161"/>
    </location>
</feature>
<proteinExistence type="predicted"/>
<evidence type="ECO:0000313" key="3">
    <source>
        <dbReference type="Proteomes" id="UP001187531"/>
    </source>
</evidence>
<feature type="region of interest" description="Disordered" evidence="1">
    <location>
        <begin position="206"/>
        <end position="248"/>
    </location>
</feature>
<protein>
    <submittedName>
        <fullName evidence="2">Uncharacterized protein</fullName>
    </submittedName>
</protein>
<accession>A0AA88IG54</accession>
<dbReference type="EMBL" id="JAVRJZ010000004">
    <property type="protein sequence ID" value="KAK2723646.1"/>
    <property type="molecule type" value="Genomic_DNA"/>
</dbReference>
<evidence type="ECO:0000313" key="2">
    <source>
        <dbReference type="EMBL" id="KAK2723646.1"/>
    </source>
</evidence>
<organism evidence="2 3">
    <name type="scientific">Artemia franciscana</name>
    <name type="common">Brine shrimp</name>
    <name type="synonym">Artemia sanfranciscana</name>
    <dbReference type="NCBI Taxonomy" id="6661"/>
    <lineage>
        <taxon>Eukaryota</taxon>
        <taxon>Metazoa</taxon>
        <taxon>Ecdysozoa</taxon>
        <taxon>Arthropoda</taxon>
        <taxon>Crustacea</taxon>
        <taxon>Branchiopoda</taxon>
        <taxon>Anostraca</taxon>
        <taxon>Artemiidae</taxon>
        <taxon>Artemia</taxon>
    </lineage>
</organism>
<keyword evidence="3" id="KW-1185">Reference proteome</keyword>
<dbReference type="AlphaFoldDB" id="A0AA88IG54"/>
<name>A0AA88IG54_ARTSF</name>